<reference evidence="1" key="1">
    <citation type="submission" date="2022-07" db="EMBL/GenBank/DDBJ databases">
        <title>Phylogenomic reconstructions and comparative analyses of Kickxellomycotina fungi.</title>
        <authorList>
            <person name="Reynolds N.K."/>
            <person name="Stajich J.E."/>
            <person name="Barry K."/>
            <person name="Grigoriev I.V."/>
            <person name="Crous P."/>
            <person name="Smith M.E."/>
        </authorList>
    </citation>
    <scope>NUCLEOTIDE SEQUENCE</scope>
    <source>
        <strain evidence="1">BCRC 34780</strain>
    </source>
</reference>
<feature type="non-terminal residue" evidence="1">
    <location>
        <position position="1"/>
    </location>
</feature>
<dbReference type="EMBL" id="JANBUN010002203">
    <property type="protein sequence ID" value="KAJ2795322.1"/>
    <property type="molecule type" value="Genomic_DNA"/>
</dbReference>
<organism evidence="1 2">
    <name type="scientific">Coemansia helicoidea</name>
    <dbReference type="NCBI Taxonomy" id="1286919"/>
    <lineage>
        <taxon>Eukaryota</taxon>
        <taxon>Fungi</taxon>
        <taxon>Fungi incertae sedis</taxon>
        <taxon>Zoopagomycota</taxon>
        <taxon>Kickxellomycotina</taxon>
        <taxon>Kickxellomycetes</taxon>
        <taxon>Kickxellales</taxon>
        <taxon>Kickxellaceae</taxon>
        <taxon>Coemansia</taxon>
    </lineage>
</organism>
<evidence type="ECO:0000313" key="2">
    <source>
        <dbReference type="Proteomes" id="UP001140087"/>
    </source>
</evidence>
<proteinExistence type="predicted"/>
<accession>A0ACC1KUR5</accession>
<evidence type="ECO:0000313" key="1">
    <source>
        <dbReference type="EMBL" id="KAJ2795322.1"/>
    </source>
</evidence>
<gene>
    <name evidence="1" type="primary">dpp5_3</name>
    <name evidence="1" type="ORF">H4R21_005155</name>
</gene>
<name>A0ACC1KUR5_9FUNG</name>
<dbReference type="Proteomes" id="UP001140087">
    <property type="component" value="Unassembled WGS sequence"/>
</dbReference>
<comment type="caution">
    <text evidence="1">The sequence shown here is derived from an EMBL/GenBank/DDBJ whole genome shotgun (WGS) entry which is preliminary data.</text>
</comment>
<protein>
    <submittedName>
        <fullName evidence="1">Dipeptidyl-peptidase 5</fullName>
    </submittedName>
</protein>
<keyword evidence="2" id="KW-1185">Reference proteome</keyword>
<sequence>ALFTQSHYSQDDNKSASFISVLDIATAEIKRLTPDKIGLAFSNPLWIDDSTFGYMHNGSLYAQGLQTDAAPTEVYKPAVGISSVSFRAPGQLTFLASVHPDVATLAESKTRADAAAATIDSAQVYSNVWVRHWDEWMTLEKPTPFSLPLTRPATAAGNWTVGAEVNLFRDLPPFADPLIRWSCEEFAVDGSGAQVAFVVRQPSELMATVTNVDVYLVPADGSQAPRLLTGNVDGIASGPAFSPDGRRVAWLQMETPGYESDISRIYVHDIAANTTQSIARDWTLSPTALLWSADATQLYAVTNDAGDIPVYTVAVPSGRRARITGRGAVSGLRRAANGRLLLLRSDHDECNNIHELTVGSDQLRQLTDVNGDKLRDVYLGAGEDFWFRGARGERVHGWLVKPVGFDPRKKYPLAYLVHGGPQQANSHAFSYAQWNPNMYASAGFVTVQINFHGSPGYGQKFTDSINRQWGGYPFEDLMRGLDHLATLGFIDVERAVALGASYGGYMMNWLNARTERFRALVNHDGLFSTPLFWYSTEELWFPEHDFGGLPYHPNARRTYERFNPERYAADFATPTLFVHGANDFRVPLEQSLAPFTLLRRRGIPAKLVYFPNENHWIQRTGNSVRWFTEVLQWISDHTNNTIPYKLSA</sequence>